<sequence>MNTGVGCKELMMLDMLIVRMDGNGKETRKRREDKEERKEWSRNCTLTIQKLMCEATWIPPPEGTIKLMWMSTLSTFYEDRAMATSYATTMTTSYSGTLLPYVLNLMQF</sequence>
<proteinExistence type="predicted"/>
<dbReference type="PaxDb" id="3880-AES63084"/>
<keyword evidence="3" id="KW-1185">Reference proteome</keyword>
<accession>G7IAZ8</accession>
<organism evidence="1 3">
    <name type="scientific">Medicago truncatula</name>
    <name type="common">Barrel medic</name>
    <name type="synonym">Medicago tribuloides</name>
    <dbReference type="NCBI Taxonomy" id="3880"/>
    <lineage>
        <taxon>Eukaryota</taxon>
        <taxon>Viridiplantae</taxon>
        <taxon>Streptophyta</taxon>
        <taxon>Embryophyta</taxon>
        <taxon>Tracheophyta</taxon>
        <taxon>Spermatophyta</taxon>
        <taxon>Magnoliopsida</taxon>
        <taxon>eudicotyledons</taxon>
        <taxon>Gunneridae</taxon>
        <taxon>Pentapetalae</taxon>
        <taxon>rosids</taxon>
        <taxon>fabids</taxon>
        <taxon>Fabales</taxon>
        <taxon>Fabaceae</taxon>
        <taxon>Papilionoideae</taxon>
        <taxon>50 kb inversion clade</taxon>
        <taxon>NPAAA clade</taxon>
        <taxon>Hologalegina</taxon>
        <taxon>IRL clade</taxon>
        <taxon>Trifolieae</taxon>
        <taxon>Medicago</taxon>
    </lineage>
</organism>
<protein>
    <submittedName>
        <fullName evidence="1 2">Uncharacterized protein</fullName>
    </submittedName>
</protein>
<evidence type="ECO:0000313" key="3">
    <source>
        <dbReference type="Proteomes" id="UP000002051"/>
    </source>
</evidence>
<gene>
    <name evidence="1" type="ordered locus">MTR_1g116550</name>
</gene>
<reference evidence="2" key="3">
    <citation type="submission" date="2015-04" db="UniProtKB">
        <authorList>
            <consortium name="EnsemblPlants"/>
        </authorList>
    </citation>
    <scope>IDENTIFICATION</scope>
    <source>
        <strain evidence="2">cv. Jemalong A17</strain>
    </source>
</reference>
<dbReference type="AlphaFoldDB" id="G7IAZ8"/>
<reference evidence="1 3" key="1">
    <citation type="journal article" date="2011" name="Nature">
        <title>The Medicago genome provides insight into the evolution of rhizobial symbioses.</title>
        <authorList>
            <person name="Young N.D."/>
            <person name="Debelle F."/>
            <person name="Oldroyd G.E."/>
            <person name="Geurts R."/>
            <person name="Cannon S.B."/>
            <person name="Udvardi M.K."/>
            <person name="Benedito V.A."/>
            <person name="Mayer K.F."/>
            <person name="Gouzy J."/>
            <person name="Schoof H."/>
            <person name="Van de Peer Y."/>
            <person name="Proost S."/>
            <person name="Cook D.R."/>
            <person name="Meyers B.C."/>
            <person name="Spannagl M."/>
            <person name="Cheung F."/>
            <person name="De Mita S."/>
            <person name="Krishnakumar V."/>
            <person name="Gundlach H."/>
            <person name="Zhou S."/>
            <person name="Mudge J."/>
            <person name="Bharti A.K."/>
            <person name="Murray J.D."/>
            <person name="Naoumkina M.A."/>
            <person name="Rosen B."/>
            <person name="Silverstein K.A."/>
            <person name="Tang H."/>
            <person name="Rombauts S."/>
            <person name="Zhao P.X."/>
            <person name="Zhou P."/>
            <person name="Barbe V."/>
            <person name="Bardou P."/>
            <person name="Bechner M."/>
            <person name="Bellec A."/>
            <person name="Berger A."/>
            <person name="Berges H."/>
            <person name="Bidwell S."/>
            <person name="Bisseling T."/>
            <person name="Choisne N."/>
            <person name="Couloux A."/>
            <person name="Denny R."/>
            <person name="Deshpande S."/>
            <person name="Dai X."/>
            <person name="Doyle J.J."/>
            <person name="Dudez A.M."/>
            <person name="Farmer A.D."/>
            <person name="Fouteau S."/>
            <person name="Franken C."/>
            <person name="Gibelin C."/>
            <person name="Gish J."/>
            <person name="Goldstein S."/>
            <person name="Gonzalez A.J."/>
            <person name="Green P.J."/>
            <person name="Hallab A."/>
            <person name="Hartog M."/>
            <person name="Hua A."/>
            <person name="Humphray S.J."/>
            <person name="Jeong D.H."/>
            <person name="Jing Y."/>
            <person name="Jocker A."/>
            <person name="Kenton S.M."/>
            <person name="Kim D.J."/>
            <person name="Klee K."/>
            <person name="Lai H."/>
            <person name="Lang C."/>
            <person name="Lin S."/>
            <person name="Macmil S.L."/>
            <person name="Magdelenat G."/>
            <person name="Matthews L."/>
            <person name="McCorrison J."/>
            <person name="Monaghan E.L."/>
            <person name="Mun J.H."/>
            <person name="Najar F.Z."/>
            <person name="Nicholson C."/>
            <person name="Noirot C."/>
            <person name="O'Bleness M."/>
            <person name="Paule C.R."/>
            <person name="Poulain J."/>
            <person name="Prion F."/>
            <person name="Qin B."/>
            <person name="Qu C."/>
            <person name="Retzel E.F."/>
            <person name="Riddle C."/>
            <person name="Sallet E."/>
            <person name="Samain S."/>
            <person name="Samson N."/>
            <person name="Sanders I."/>
            <person name="Saurat O."/>
            <person name="Scarpelli C."/>
            <person name="Schiex T."/>
            <person name="Segurens B."/>
            <person name="Severin A.J."/>
            <person name="Sherrier D.J."/>
            <person name="Shi R."/>
            <person name="Sims S."/>
            <person name="Singer S.R."/>
            <person name="Sinharoy S."/>
            <person name="Sterck L."/>
            <person name="Viollet A."/>
            <person name="Wang B.B."/>
            <person name="Wang K."/>
            <person name="Wang M."/>
            <person name="Wang X."/>
            <person name="Warfsmann J."/>
            <person name="Weissenbach J."/>
            <person name="White D.D."/>
            <person name="White J.D."/>
            <person name="Wiley G.B."/>
            <person name="Wincker P."/>
            <person name="Xing Y."/>
            <person name="Yang L."/>
            <person name="Yao Z."/>
            <person name="Ying F."/>
            <person name="Zhai J."/>
            <person name="Zhou L."/>
            <person name="Zuber A."/>
            <person name="Denarie J."/>
            <person name="Dixon R.A."/>
            <person name="May G.D."/>
            <person name="Schwartz D.C."/>
            <person name="Rogers J."/>
            <person name="Quetier F."/>
            <person name="Town C.D."/>
            <person name="Roe B.A."/>
        </authorList>
    </citation>
    <scope>NUCLEOTIDE SEQUENCE [LARGE SCALE GENOMIC DNA]</scope>
    <source>
        <strain evidence="1">A17</strain>
        <strain evidence="2 3">cv. Jemalong A17</strain>
    </source>
</reference>
<dbReference type="EMBL" id="CM001217">
    <property type="protein sequence ID" value="AES63084.1"/>
    <property type="molecule type" value="Genomic_DNA"/>
</dbReference>
<name>G7IAZ8_MEDTR</name>
<reference evidence="1 3" key="2">
    <citation type="journal article" date="2014" name="BMC Genomics">
        <title>An improved genome release (version Mt4.0) for the model legume Medicago truncatula.</title>
        <authorList>
            <person name="Tang H."/>
            <person name="Krishnakumar V."/>
            <person name="Bidwell S."/>
            <person name="Rosen B."/>
            <person name="Chan A."/>
            <person name="Zhou S."/>
            <person name="Gentzbittel L."/>
            <person name="Childs K.L."/>
            <person name="Yandell M."/>
            <person name="Gundlach H."/>
            <person name="Mayer K.F."/>
            <person name="Schwartz D.C."/>
            <person name="Town C.D."/>
        </authorList>
    </citation>
    <scope>GENOME REANNOTATION</scope>
    <source>
        <strain evidence="2 3">cv. Jemalong A17</strain>
    </source>
</reference>
<dbReference type="EnsemblPlants" id="AES63084">
    <property type="protein sequence ID" value="AES63084"/>
    <property type="gene ID" value="MTR_1g116550"/>
</dbReference>
<evidence type="ECO:0000313" key="2">
    <source>
        <dbReference type="EnsemblPlants" id="AES63084"/>
    </source>
</evidence>
<dbReference type="Proteomes" id="UP000002051">
    <property type="component" value="Unassembled WGS sequence"/>
</dbReference>
<evidence type="ECO:0000313" key="1">
    <source>
        <dbReference type="EMBL" id="AES63084.1"/>
    </source>
</evidence>
<dbReference type="HOGENOM" id="CLU_2200836_0_0_1"/>